<accession>A0A1G8ZFW4</accession>
<reference evidence="2 3" key="1">
    <citation type="submission" date="2016-10" db="EMBL/GenBank/DDBJ databases">
        <authorList>
            <person name="de Groot N.N."/>
        </authorList>
    </citation>
    <scope>NUCLEOTIDE SEQUENCE [LARGE SCALE GENOMIC DNA]</scope>
    <source>
        <strain evidence="2 3">IBRC-M10015</strain>
    </source>
</reference>
<gene>
    <name evidence="2" type="ORF">SAMN05216226_1236</name>
</gene>
<keyword evidence="3" id="KW-1185">Reference proteome</keyword>
<sequence length="85" mass="9758">MDIQSLSRSELEEYAEQLEREKDVLLEAVDLAEEHIRSSAGTHSEILDKIQEVQRETGAEPTHYDTTGVKEVMNELEDMVDEHTE</sequence>
<name>A0A1G8ZFW4_9EURY</name>
<dbReference type="AlphaFoldDB" id="A0A1G8ZFW4"/>
<evidence type="ECO:0000313" key="3">
    <source>
        <dbReference type="Proteomes" id="UP000198856"/>
    </source>
</evidence>
<protein>
    <submittedName>
        <fullName evidence="2">Uncharacterized protein</fullName>
    </submittedName>
</protein>
<dbReference type="EMBL" id="FNFC01000023">
    <property type="protein sequence ID" value="SDK13999.1"/>
    <property type="molecule type" value="Genomic_DNA"/>
</dbReference>
<dbReference type="Proteomes" id="UP000198856">
    <property type="component" value="Unassembled WGS sequence"/>
</dbReference>
<dbReference type="RefSeq" id="WP_143414189.1">
    <property type="nucleotide sequence ID" value="NZ_FNFC01000023.1"/>
</dbReference>
<keyword evidence="1" id="KW-0175">Coiled coil</keyword>
<evidence type="ECO:0000256" key="1">
    <source>
        <dbReference type="SAM" id="Coils"/>
    </source>
</evidence>
<organism evidence="2 3">
    <name type="scientific">Halovenus aranensis</name>
    <dbReference type="NCBI Taxonomy" id="890420"/>
    <lineage>
        <taxon>Archaea</taxon>
        <taxon>Methanobacteriati</taxon>
        <taxon>Methanobacteriota</taxon>
        <taxon>Stenosarchaea group</taxon>
        <taxon>Halobacteria</taxon>
        <taxon>Halobacteriales</taxon>
        <taxon>Haloarculaceae</taxon>
        <taxon>Halovenus</taxon>
    </lineage>
</organism>
<evidence type="ECO:0000313" key="2">
    <source>
        <dbReference type="EMBL" id="SDK13999.1"/>
    </source>
</evidence>
<proteinExistence type="predicted"/>
<feature type="coiled-coil region" evidence="1">
    <location>
        <begin position="1"/>
        <end position="35"/>
    </location>
</feature>